<evidence type="ECO:0000313" key="3">
    <source>
        <dbReference type="Proteomes" id="UP001590950"/>
    </source>
</evidence>
<accession>A0ABR3ZSX2</accession>
<protein>
    <recommendedName>
        <fullName evidence="4">Integrase zinc-binding domain-containing protein</fullName>
    </recommendedName>
</protein>
<dbReference type="EMBL" id="JBEFKJ010000081">
    <property type="protein sequence ID" value="KAL2036479.1"/>
    <property type="molecule type" value="Genomic_DNA"/>
</dbReference>
<sequence length="487" mass="55495">MSKRKLGTVPLEEDATSDWVNAKDQSSSLFTPSPKPRPKPTKRGRPSKKSSVSASLSAPSIPFPGPFFEQEQTLPGPPPIAPPVSQGMKPSRNEEQPSLTLQGSADRVSQVVHMVSQEVTLDTESSPMLIKKAEDQTFKRRRLLADEKPKHFLAQTTTQPSLSPSQEYSQLSSAFPHFIHPISTVPQFHYEQPTDFYRLSIVPSSNNQRPALPMERIVLYKGSGFTIPECTLICALRMFVRHGNTGECLDDDTAAEVLKAFREGFGHQQNIQRSETPDCHGLFDYLASNHHKGGYVAEIWTDLSRRVDHWNHIATRFWWDWIYYMDDLCRRCKLNNRLVEFGTMINDEHVLQRFNAVYENDQQIEFRPQHMPMPTLTAEELQNKREMQVLMQRRVQMQQWKQQQAIQAQLAQQLGTQVPVTLCSTPIPSAPEPTQRRQRTARQMAIPKTPQMVPQMSEMAKQMLLPLPLPTIPVSGPPDYGLEYTTL</sequence>
<feature type="compositionally biased region" description="Low complexity" evidence="1">
    <location>
        <begin position="49"/>
        <end position="60"/>
    </location>
</feature>
<reference evidence="2 3" key="1">
    <citation type="submission" date="2024-09" db="EMBL/GenBank/DDBJ databases">
        <title>Rethinking Asexuality: The Enigmatic Case of Functional Sexual Genes in Lepraria (Stereocaulaceae).</title>
        <authorList>
            <person name="Doellman M."/>
            <person name="Sun Y."/>
            <person name="Barcenas-Pena A."/>
            <person name="Lumbsch H.T."/>
            <person name="Grewe F."/>
        </authorList>
    </citation>
    <scope>NUCLEOTIDE SEQUENCE [LARGE SCALE GENOMIC DNA]</scope>
    <source>
        <strain evidence="2 3">Mercado 3170</strain>
    </source>
</reference>
<keyword evidence="3" id="KW-1185">Reference proteome</keyword>
<dbReference type="Proteomes" id="UP001590950">
    <property type="component" value="Unassembled WGS sequence"/>
</dbReference>
<name>A0ABR3ZSX2_9LECA</name>
<evidence type="ECO:0008006" key="4">
    <source>
        <dbReference type="Google" id="ProtNLM"/>
    </source>
</evidence>
<comment type="caution">
    <text evidence="2">The sequence shown here is derived from an EMBL/GenBank/DDBJ whole genome shotgun (WGS) entry which is preliminary data.</text>
</comment>
<evidence type="ECO:0000313" key="2">
    <source>
        <dbReference type="EMBL" id="KAL2036479.1"/>
    </source>
</evidence>
<proteinExistence type="predicted"/>
<feature type="region of interest" description="Disordered" evidence="1">
    <location>
        <begin position="1"/>
        <end position="106"/>
    </location>
</feature>
<feature type="compositionally biased region" description="Basic residues" evidence="1">
    <location>
        <begin position="36"/>
        <end position="48"/>
    </location>
</feature>
<gene>
    <name evidence="2" type="ORF">N7G274_010795</name>
</gene>
<evidence type="ECO:0000256" key="1">
    <source>
        <dbReference type="SAM" id="MobiDB-lite"/>
    </source>
</evidence>
<organism evidence="2 3">
    <name type="scientific">Stereocaulon virgatum</name>
    <dbReference type="NCBI Taxonomy" id="373712"/>
    <lineage>
        <taxon>Eukaryota</taxon>
        <taxon>Fungi</taxon>
        <taxon>Dikarya</taxon>
        <taxon>Ascomycota</taxon>
        <taxon>Pezizomycotina</taxon>
        <taxon>Lecanoromycetes</taxon>
        <taxon>OSLEUM clade</taxon>
        <taxon>Lecanoromycetidae</taxon>
        <taxon>Lecanorales</taxon>
        <taxon>Lecanorineae</taxon>
        <taxon>Stereocaulaceae</taxon>
        <taxon>Stereocaulon</taxon>
    </lineage>
</organism>